<dbReference type="PANTHER" id="PTHR35910">
    <property type="entry name" value="2EXR DOMAIN-CONTAINING PROTEIN"/>
    <property type="match status" value="1"/>
</dbReference>
<gene>
    <name evidence="3" type="ORF">LCER1_G008319</name>
</gene>
<dbReference type="EMBL" id="QGMG01001199">
    <property type="protein sequence ID" value="TVY50301.1"/>
    <property type="molecule type" value="Genomic_DNA"/>
</dbReference>
<feature type="region of interest" description="Disordered" evidence="1">
    <location>
        <begin position="1"/>
        <end position="23"/>
    </location>
</feature>
<sequence length="698" mass="79489">MNKTDKTSKSKSKMKSSVAKVPHHPSFPKFPKLPVELRAMIWKFTLEGRTVDIRFLETRGFYTRVGTPVALRVCKDSRDAVISSYPACFGNLLFTRRTVFNFSLDTLYIGNPDQEQILHLFGSLTATEISKLQSLAMDHHINMDWESGEGEIGEIDYEAYVKKAASLMPNLRVFLQVFDLVDWFDGDCIDEGNGAMKLYREWPTKVENMHMCPAMSGARCACGRYHGNDSEDSDGSEYYHDGYDADEPKFCGKHDLPVEMDPLPSRPDGLSTPKVSAIWGWKPTKDGHSSCDTWHDYEIVKELLLLQASTESVEETYSGMPLCPLGRWIDVELKAAGAMLYVLYLKTSSTVAFQLCFLLPVTLSQHTANSRQSTVRFLPISCCRAIENLPRRVNISIFIHQTDSASTMANTNIPSEFQAHPEATTRPDLESPDTPKSPADSYIWVSKLEDKPPAEWKPFLTSFTLFPELALEIRQMIWKCTLKPRIVELSYKEEHGFYSRVKAPVALQVCSESRKAVEYLYPLRFGSILDNPAIAFNFSLDTLYFDIIVDEDIIHFLALLKLEETNHIKYLAVDYLVYASREWSERPVQDSFPALKKAAVAMPELKEFLVVYKLNEGHHEHGLPVGRGTIQLYEKFPWDLYYYLACRECHLDDEDAESDCHDLPNSEQLVEGVNVEKAGSVWGWRPTELEIISPPWLQ</sequence>
<dbReference type="OrthoDB" id="3473305at2759"/>
<evidence type="ECO:0000313" key="3">
    <source>
        <dbReference type="EMBL" id="TVY50301.1"/>
    </source>
</evidence>
<feature type="domain" description="2EXR" evidence="2">
    <location>
        <begin position="27"/>
        <end position="107"/>
    </location>
</feature>
<evidence type="ECO:0000313" key="4">
    <source>
        <dbReference type="Proteomes" id="UP000481288"/>
    </source>
</evidence>
<protein>
    <recommendedName>
        <fullName evidence="2">2EXR domain-containing protein</fullName>
    </recommendedName>
</protein>
<reference evidence="3 4" key="1">
    <citation type="submission" date="2018-05" db="EMBL/GenBank/DDBJ databases">
        <title>Whole genome sequencing for identification of molecular markers to develop diagnostic detection tools for the regulated plant pathogen Lachnellula willkommii.</title>
        <authorList>
            <person name="Giroux E."/>
            <person name="Bilodeau G."/>
        </authorList>
    </citation>
    <scope>NUCLEOTIDE SEQUENCE [LARGE SCALE GENOMIC DNA]</scope>
    <source>
        <strain evidence="3 4">CBS 625.97</strain>
    </source>
</reference>
<comment type="caution">
    <text evidence="3">The sequence shown here is derived from an EMBL/GenBank/DDBJ whole genome shotgun (WGS) entry which is preliminary data.</text>
</comment>
<dbReference type="PANTHER" id="PTHR35910:SF6">
    <property type="entry name" value="2EXR DOMAIN-CONTAINING PROTEIN"/>
    <property type="match status" value="1"/>
</dbReference>
<proteinExistence type="predicted"/>
<dbReference type="Proteomes" id="UP000481288">
    <property type="component" value="Unassembled WGS sequence"/>
</dbReference>
<dbReference type="Pfam" id="PF20150">
    <property type="entry name" value="2EXR"/>
    <property type="match status" value="2"/>
</dbReference>
<dbReference type="AlphaFoldDB" id="A0A7D8UM87"/>
<dbReference type="InterPro" id="IPR045518">
    <property type="entry name" value="2EXR"/>
</dbReference>
<feature type="domain" description="2EXR" evidence="2">
    <location>
        <begin position="463"/>
        <end position="543"/>
    </location>
</feature>
<accession>A0A7D8UM87</accession>
<organism evidence="3 4">
    <name type="scientific">Lachnellula cervina</name>
    <dbReference type="NCBI Taxonomy" id="1316786"/>
    <lineage>
        <taxon>Eukaryota</taxon>
        <taxon>Fungi</taxon>
        <taxon>Dikarya</taxon>
        <taxon>Ascomycota</taxon>
        <taxon>Pezizomycotina</taxon>
        <taxon>Leotiomycetes</taxon>
        <taxon>Helotiales</taxon>
        <taxon>Lachnaceae</taxon>
        <taxon>Lachnellula</taxon>
    </lineage>
</organism>
<keyword evidence="4" id="KW-1185">Reference proteome</keyword>
<evidence type="ECO:0000259" key="2">
    <source>
        <dbReference type="Pfam" id="PF20150"/>
    </source>
</evidence>
<name>A0A7D8UM87_9HELO</name>
<evidence type="ECO:0000256" key="1">
    <source>
        <dbReference type="SAM" id="MobiDB-lite"/>
    </source>
</evidence>